<name>A0A2N2F3R9_9BACT</name>
<comment type="caution">
    <text evidence="2">The sequence shown here is derived from an EMBL/GenBank/DDBJ whole genome shotgun (WGS) entry which is preliminary data.</text>
</comment>
<reference evidence="2 3" key="1">
    <citation type="journal article" date="2017" name="ISME J.">
        <title>Potential for microbial H2 and metal transformations associated with novel bacteria and archaea in deep terrestrial subsurface sediments.</title>
        <authorList>
            <person name="Hernsdorf A.W."/>
            <person name="Amano Y."/>
            <person name="Miyakawa K."/>
            <person name="Ise K."/>
            <person name="Suzuki Y."/>
            <person name="Anantharaman K."/>
            <person name="Probst A."/>
            <person name="Burstein D."/>
            <person name="Thomas B.C."/>
            <person name="Banfield J.F."/>
        </authorList>
    </citation>
    <scope>NUCLEOTIDE SEQUENCE [LARGE SCALE GENOMIC DNA]</scope>
    <source>
        <strain evidence="2">HGW-Dojkabacteria-1</strain>
    </source>
</reference>
<feature type="transmembrane region" description="Helical" evidence="1">
    <location>
        <begin position="49"/>
        <end position="67"/>
    </location>
</feature>
<evidence type="ECO:0000256" key="1">
    <source>
        <dbReference type="SAM" id="Phobius"/>
    </source>
</evidence>
<dbReference type="EMBL" id="PHAO01000001">
    <property type="protein sequence ID" value="PKN02851.1"/>
    <property type="molecule type" value="Genomic_DNA"/>
</dbReference>
<sequence>MDKNTKSTASRITEAVFGILFNLLFYYLLNRFYTLVPFLNEDFERILPIYNLAIMVSIFIHASRILFESKIYKDIGEIVNTGFFVYIAYLLWTIFPFNLEWFNNTALWNILIRFLIVVPAFIAFISAFVSLFKTLIDIGRKV</sequence>
<protein>
    <submittedName>
        <fullName evidence="2">Uncharacterized protein</fullName>
    </submittedName>
</protein>
<feature type="transmembrane region" description="Helical" evidence="1">
    <location>
        <begin position="79"/>
        <end position="98"/>
    </location>
</feature>
<feature type="transmembrane region" description="Helical" evidence="1">
    <location>
        <begin position="110"/>
        <end position="132"/>
    </location>
</feature>
<evidence type="ECO:0000313" key="2">
    <source>
        <dbReference type="EMBL" id="PKN02851.1"/>
    </source>
</evidence>
<keyword evidence="1" id="KW-0812">Transmembrane</keyword>
<proteinExistence type="predicted"/>
<keyword evidence="1" id="KW-0472">Membrane</keyword>
<evidence type="ECO:0000313" key="3">
    <source>
        <dbReference type="Proteomes" id="UP000233417"/>
    </source>
</evidence>
<keyword evidence="1" id="KW-1133">Transmembrane helix</keyword>
<accession>A0A2N2F3R9</accession>
<dbReference type="Proteomes" id="UP000233417">
    <property type="component" value="Unassembled WGS sequence"/>
</dbReference>
<organism evidence="2 3">
    <name type="scientific">Candidatus Dojkabacteria bacterium HGW-Dojkabacteria-1</name>
    <dbReference type="NCBI Taxonomy" id="2013761"/>
    <lineage>
        <taxon>Bacteria</taxon>
        <taxon>Candidatus Dojkabacteria</taxon>
    </lineage>
</organism>
<gene>
    <name evidence="2" type="ORF">CVU76_02390</name>
</gene>
<dbReference type="AlphaFoldDB" id="A0A2N2F3R9"/>
<feature type="transmembrane region" description="Helical" evidence="1">
    <location>
        <begin position="12"/>
        <end position="29"/>
    </location>
</feature>